<reference evidence="3 4" key="2">
    <citation type="journal article" date="2010" name="BMC Genomics">
        <title>The genome of Geobacter bemidjiensis, exemplar for the subsurface clade of Geobacter species that predominate in Fe(III)-reducing subsurface environments.</title>
        <authorList>
            <person name="Aklujkar M."/>
            <person name="Young N.D."/>
            <person name="Holmes D."/>
            <person name="Chavan M."/>
            <person name="Risso C."/>
            <person name="Kiss H.E."/>
            <person name="Han C.S."/>
            <person name="Land M.L."/>
            <person name="Lovley D.R."/>
        </authorList>
    </citation>
    <scope>NUCLEOTIDE SEQUENCE [LARGE SCALE GENOMIC DNA]</scope>
    <source>
        <strain evidence="4">ATCC BAA-1014 / DSM 16622 / JCM 12645 / Bem</strain>
    </source>
</reference>
<feature type="domain" description="Glucosyltransferase 3-like C-terminal" evidence="2">
    <location>
        <begin position="259"/>
        <end position="365"/>
    </location>
</feature>
<proteinExistence type="predicted"/>
<dbReference type="OrthoDB" id="9790710at2"/>
<dbReference type="AlphaFoldDB" id="B5EGU3"/>
<dbReference type="InterPro" id="IPR058592">
    <property type="entry name" value="Gtf3_C"/>
</dbReference>
<dbReference type="GO" id="GO:0016740">
    <property type="term" value="F:transferase activity"/>
    <property type="evidence" value="ECO:0007669"/>
    <property type="project" value="UniProtKB-KW"/>
</dbReference>
<evidence type="ECO:0000256" key="1">
    <source>
        <dbReference type="SAM" id="MobiDB-lite"/>
    </source>
</evidence>
<dbReference type="Pfam" id="PF26337">
    <property type="entry name" value="Gtf3_C"/>
    <property type="match status" value="1"/>
</dbReference>
<dbReference type="SUPFAM" id="SSF53756">
    <property type="entry name" value="UDP-Glycosyltransferase/glycogen phosphorylase"/>
    <property type="match status" value="1"/>
</dbReference>
<dbReference type="eggNOG" id="COG0438">
    <property type="taxonomic scope" value="Bacteria"/>
</dbReference>
<sequence>MKRIAIFQYEWPLQSHTLSLASGLAGHDFAVDLFLYDCDTGFVNLSRFLSGSSVKVVRLDRGRVKKVLDRIRKMIGCGAQDGPVRDCVVRRSLEVMGAAGYDYLIGVEKKGLIWAGRVSAVLEVPLLYYSLELYVEGHPAFDGKSEFVALREEERLWHAKAAATIVQDAARGAVLLKSNGLDASMDVIYLPVSVSGPAFREGSRFLHDRLSLDPARKIILYFGSVSRNRGIDEVIRHACGIDSSFEVVLHGPVAQDITSEERRNERVIFSCGFVDDSEVPALIASAHIGLSFYRNNVVNDRLTAFSSEKMALYLQSGVPVIAYANESYELLMEHYRCGELIRDMSELPAAVERIEADYEGYRENALSAFERFYRCENNLRSVYAYLSRETTTGADANVPFDDSQSHDGTDAVRR</sequence>
<evidence type="ECO:0000313" key="4">
    <source>
        <dbReference type="Proteomes" id="UP000008825"/>
    </source>
</evidence>
<reference evidence="3 4" key="1">
    <citation type="submission" date="2008-07" db="EMBL/GenBank/DDBJ databases">
        <title>Complete sequence of Geobacter bemidjiensis BEM.</title>
        <authorList>
            <consortium name="US DOE Joint Genome Institute"/>
            <person name="Lucas S."/>
            <person name="Copeland A."/>
            <person name="Lapidus A."/>
            <person name="Glavina del Rio T."/>
            <person name="Dalin E."/>
            <person name="Tice H."/>
            <person name="Bruce D."/>
            <person name="Goodwin L."/>
            <person name="Pitluck S."/>
            <person name="Kiss H."/>
            <person name="Brettin T."/>
            <person name="Detter J.C."/>
            <person name="Han C."/>
            <person name="Kuske C.R."/>
            <person name="Schmutz J."/>
            <person name="Larimer F."/>
            <person name="Land M."/>
            <person name="Hauser L."/>
            <person name="Kyrpides N."/>
            <person name="Lykidis A."/>
            <person name="Lovley D."/>
            <person name="Richardson P."/>
        </authorList>
    </citation>
    <scope>NUCLEOTIDE SEQUENCE [LARGE SCALE GENOMIC DNA]</scope>
    <source>
        <strain evidence="4">ATCC BAA-1014 / DSM 16622 / JCM 12645 / Bem</strain>
    </source>
</reference>
<feature type="region of interest" description="Disordered" evidence="1">
    <location>
        <begin position="395"/>
        <end position="414"/>
    </location>
</feature>
<evidence type="ECO:0000313" key="3">
    <source>
        <dbReference type="EMBL" id="ACH39576.1"/>
    </source>
</evidence>
<keyword evidence="3" id="KW-0808">Transferase</keyword>
<dbReference type="STRING" id="404380.Gbem_2568"/>
<accession>B5EGU3</accession>
<dbReference type="RefSeq" id="WP_012530997.1">
    <property type="nucleotide sequence ID" value="NC_011146.1"/>
</dbReference>
<name>B5EGU3_CITBB</name>
<keyword evidence="4" id="KW-1185">Reference proteome</keyword>
<dbReference type="EMBL" id="CP001124">
    <property type="protein sequence ID" value="ACH39576.1"/>
    <property type="molecule type" value="Genomic_DNA"/>
</dbReference>
<dbReference type="Proteomes" id="UP000008825">
    <property type="component" value="Chromosome"/>
</dbReference>
<feature type="compositionally biased region" description="Basic and acidic residues" evidence="1">
    <location>
        <begin position="403"/>
        <end position="414"/>
    </location>
</feature>
<dbReference type="KEGG" id="gbm:Gbem_2568"/>
<protein>
    <submittedName>
        <fullName evidence="3">Glycosyltransferase, putative</fullName>
    </submittedName>
</protein>
<dbReference type="Gene3D" id="3.40.50.2000">
    <property type="entry name" value="Glycogen Phosphorylase B"/>
    <property type="match status" value="1"/>
</dbReference>
<gene>
    <name evidence="3" type="ordered locus">Gbem_2568</name>
</gene>
<organism evidence="3 4">
    <name type="scientific">Citrifermentans bemidjiense (strain ATCC BAA-1014 / DSM 16622 / JCM 12645 / Bem)</name>
    <name type="common">Geobacter bemidjiensis</name>
    <dbReference type="NCBI Taxonomy" id="404380"/>
    <lineage>
        <taxon>Bacteria</taxon>
        <taxon>Pseudomonadati</taxon>
        <taxon>Thermodesulfobacteriota</taxon>
        <taxon>Desulfuromonadia</taxon>
        <taxon>Geobacterales</taxon>
        <taxon>Geobacteraceae</taxon>
        <taxon>Citrifermentans</taxon>
    </lineage>
</organism>
<evidence type="ECO:0000259" key="2">
    <source>
        <dbReference type="Pfam" id="PF26337"/>
    </source>
</evidence>
<dbReference type="HOGENOM" id="CLU_663520_0_0_7"/>